<dbReference type="AlphaFoldDB" id="A0AAE1CTS8"/>
<dbReference type="EMBL" id="JAWDGP010006856">
    <property type="protein sequence ID" value="KAK3734236.1"/>
    <property type="molecule type" value="Genomic_DNA"/>
</dbReference>
<sequence>MNAVSGRIIDLWDSLLLYYSAFLNEKDRHRYKSRLDNLYHRLPSDQINNIKSILSSQRKQAKSDCSSDKKSRILNALLDNEERTLIIANLFKGITEQFMHFTKKYQAQRPLVHDLHSDLHNLIKEAYAGFLLPEKIPACSTSKLISLEFRDEYQLRDRDLAVGKFCKPVLTTCLKDKKKNIWINKFYQALREGDIGMGEYLKKLPVANTTIRDLSYLSPALQRNAKIVSAISSLAEKLPWVDLMLSSEHSALTRPWQEEK</sequence>
<organism evidence="1 2">
    <name type="scientific">Elysia crispata</name>
    <name type="common">lettuce slug</name>
    <dbReference type="NCBI Taxonomy" id="231223"/>
    <lineage>
        <taxon>Eukaryota</taxon>
        <taxon>Metazoa</taxon>
        <taxon>Spiralia</taxon>
        <taxon>Lophotrochozoa</taxon>
        <taxon>Mollusca</taxon>
        <taxon>Gastropoda</taxon>
        <taxon>Heterobranchia</taxon>
        <taxon>Euthyneura</taxon>
        <taxon>Panpulmonata</taxon>
        <taxon>Sacoglossa</taxon>
        <taxon>Placobranchoidea</taxon>
        <taxon>Plakobranchidae</taxon>
        <taxon>Elysia</taxon>
    </lineage>
</organism>
<accession>A0AAE1CTS8</accession>
<dbReference type="Proteomes" id="UP001283361">
    <property type="component" value="Unassembled WGS sequence"/>
</dbReference>
<protein>
    <submittedName>
        <fullName evidence="1">Uncharacterized protein</fullName>
    </submittedName>
</protein>
<name>A0AAE1CTS8_9GAST</name>
<evidence type="ECO:0000313" key="1">
    <source>
        <dbReference type="EMBL" id="KAK3734236.1"/>
    </source>
</evidence>
<evidence type="ECO:0000313" key="2">
    <source>
        <dbReference type="Proteomes" id="UP001283361"/>
    </source>
</evidence>
<reference evidence="1" key="1">
    <citation type="journal article" date="2023" name="G3 (Bethesda)">
        <title>A reference genome for the long-term kleptoplast-retaining sea slug Elysia crispata morphotype clarki.</title>
        <authorList>
            <person name="Eastman K.E."/>
            <person name="Pendleton A.L."/>
            <person name="Shaikh M.A."/>
            <person name="Suttiyut T."/>
            <person name="Ogas R."/>
            <person name="Tomko P."/>
            <person name="Gavelis G."/>
            <person name="Widhalm J.R."/>
            <person name="Wisecaver J.H."/>
        </authorList>
    </citation>
    <scope>NUCLEOTIDE SEQUENCE</scope>
    <source>
        <strain evidence="1">ECLA1</strain>
    </source>
</reference>
<proteinExistence type="predicted"/>
<gene>
    <name evidence="1" type="ORF">RRG08_049654</name>
</gene>
<keyword evidence="2" id="KW-1185">Reference proteome</keyword>
<comment type="caution">
    <text evidence="1">The sequence shown here is derived from an EMBL/GenBank/DDBJ whole genome shotgun (WGS) entry which is preliminary data.</text>
</comment>